<keyword evidence="5 7" id="KW-0472">Membrane</keyword>
<reference evidence="8 9" key="1">
    <citation type="submission" date="2022-11" db="EMBL/GenBank/DDBJ databases">
        <title>Whole genome sequence of Eschrichtius robustus ER-17-0199.</title>
        <authorList>
            <person name="Bruniche-Olsen A."/>
            <person name="Black A.N."/>
            <person name="Fields C.J."/>
            <person name="Walden K."/>
            <person name="Dewoody J.A."/>
        </authorList>
    </citation>
    <scope>NUCLEOTIDE SEQUENCE [LARGE SCALE GENOMIC DNA]</scope>
    <source>
        <strain evidence="8">ER-17-0199</strain>
        <tissue evidence="8">Blubber</tissue>
    </source>
</reference>
<feature type="transmembrane region" description="Helical" evidence="7">
    <location>
        <begin position="187"/>
        <end position="207"/>
    </location>
</feature>
<evidence type="ECO:0000256" key="4">
    <source>
        <dbReference type="ARBA" id="ARBA00022989"/>
    </source>
</evidence>
<feature type="region of interest" description="Disordered" evidence="6">
    <location>
        <begin position="425"/>
        <end position="444"/>
    </location>
</feature>
<sequence>MAGGESPVSSQRGFFLLLPFGHGFRHRFCLGPGRASTVGTAPLGGPHGGREGKLRGDVFWLPLAFPVAGGLGKEVQQPQGLFSAGSAYSPSSQPRVPTAPGPLSIGPSRVQGTVSSVWSGCPMQPAEGQRERMVLLFTPKTCPQRESKQPLPPGAAPGMQPLPPPVPGPLALLDTTEGFARRKKTSLWFVGSLLVVSTSILTVGLAATTRTENVTMGGYYPGIILGFGSFLGIIGINLVENRKQMLVAAIVFVSFGVVAAFCCAIVDGVFAARHIEPRPLTAGRCQFYSSGVGYLHDVYQTEVTCHSLNGRCQLKVKSNTCYCCDLYDCQSAEHPPTYYEFVGVRGCQDVLHLYRLLWASAALNVLGLFLGIVTAAVLGAFKDMVSSARCALGRVTETVATGHISQPHLEPPEITDMFLGGFLTPDEARDTTGDPGDPPRHSHSGWCRRQAQLLLGRKVSFRAHTTSILSFKDESCLPPGRLGSAGPTVPLSQLAYGPSTAPQVLYNPAQQILAYTGFCPVPPAAPTCSSYPLPLQTMGWCSWCGPAKGVGRLRDVSGDPRPTQDVRRPRGHLGQPLLHVALVTQPATSFGALRFSDP</sequence>
<keyword evidence="3 7" id="KW-0812">Transmembrane</keyword>
<name>A0AB34GWB7_ESCRO</name>
<feature type="region of interest" description="Disordered" evidence="6">
    <location>
        <begin position="82"/>
        <end position="107"/>
    </location>
</feature>
<feature type="region of interest" description="Disordered" evidence="6">
    <location>
        <begin position="143"/>
        <end position="162"/>
    </location>
</feature>
<feature type="compositionally biased region" description="Polar residues" evidence="6">
    <location>
        <begin position="82"/>
        <end position="95"/>
    </location>
</feature>
<feature type="transmembrane region" description="Helical" evidence="7">
    <location>
        <begin position="356"/>
        <end position="381"/>
    </location>
</feature>
<comment type="subcellular location">
    <subcellularLocation>
        <location evidence="1">Membrane</location>
        <topology evidence="1">Multi-pass membrane protein</topology>
    </subcellularLocation>
</comment>
<evidence type="ECO:0000313" key="8">
    <source>
        <dbReference type="EMBL" id="KAJ8783247.1"/>
    </source>
</evidence>
<dbReference type="Pfam" id="PF14967">
    <property type="entry name" value="FAM70"/>
    <property type="match status" value="2"/>
</dbReference>
<evidence type="ECO:0000256" key="5">
    <source>
        <dbReference type="ARBA" id="ARBA00023136"/>
    </source>
</evidence>
<keyword evidence="9" id="KW-1185">Reference proteome</keyword>
<evidence type="ECO:0000313" key="9">
    <source>
        <dbReference type="Proteomes" id="UP001159641"/>
    </source>
</evidence>
<dbReference type="GO" id="GO:0016020">
    <property type="term" value="C:membrane"/>
    <property type="evidence" value="ECO:0007669"/>
    <property type="project" value="UniProtKB-SubCell"/>
</dbReference>
<comment type="caution">
    <text evidence="8">The sequence shown here is derived from an EMBL/GenBank/DDBJ whole genome shotgun (WGS) entry which is preliminary data.</text>
</comment>
<evidence type="ECO:0000256" key="1">
    <source>
        <dbReference type="ARBA" id="ARBA00004141"/>
    </source>
</evidence>
<feature type="compositionally biased region" description="Basic and acidic residues" evidence="6">
    <location>
        <begin position="426"/>
        <end position="440"/>
    </location>
</feature>
<gene>
    <name evidence="8" type="ORF">J1605_009330</name>
</gene>
<evidence type="ECO:0000256" key="7">
    <source>
        <dbReference type="SAM" id="Phobius"/>
    </source>
</evidence>
<dbReference type="Proteomes" id="UP001159641">
    <property type="component" value="Unassembled WGS sequence"/>
</dbReference>
<evidence type="ECO:0008006" key="10">
    <source>
        <dbReference type="Google" id="ProtNLM"/>
    </source>
</evidence>
<dbReference type="AlphaFoldDB" id="A0AB34GWB7"/>
<feature type="transmembrane region" description="Helical" evidence="7">
    <location>
        <begin position="219"/>
        <end position="239"/>
    </location>
</feature>
<accession>A0AB34GWB7</accession>
<comment type="similarity">
    <text evidence="2">Belongs to the TMEM255 family.</text>
</comment>
<dbReference type="EMBL" id="JAIQCJ010002088">
    <property type="protein sequence ID" value="KAJ8783247.1"/>
    <property type="molecule type" value="Genomic_DNA"/>
</dbReference>
<evidence type="ECO:0000256" key="2">
    <source>
        <dbReference type="ARBA" id="ARBA00007903"/>
    </source>
</evidence>
<evidence type="ECO:0000256" key="6">
    <source>
        <dbReference type="SAM" id="MobiDB-lite"/>
    </source>
</evidence>
<protein>
    <recommendedName>
        <fullName evidence="10">Transmembrane protein 255B</fullName>
    </recommendedName>
</protein>
<dbReference type="PANTHER" id="PTHR33721:SF3">
    <property type="entry name" value="TRANSMEMBRANE PROTEIN 255B"/>
    <property type="match status" value="1"/>
</dbReference>
<keyword evidence="4 7" id="KW-1133">Transmembrane helix</keyword>
<feature type="transmembrane region" description="Helical" evidence="7">
    <location>
        <begin position="246"/>
        <end position="270"/>
    </location>
</feature>
<organism evidence="8 9">
    <name type="scientific">Eschrichtius robustus</name>
    <name type="common">California gray whale</name>
    <name type="synonym">Eschrichtius gibbosus</name>
    <dbReference type="NCBI Taxonomy" id="9764"/>
    <lineage>
        <taxon>Eukaryota</taxon>
        <taxon>Metazoa</taxon>
        <taxon>Chordata</taxon>
        <taxon>Craniata</taxon>
        <taxon>Vertebrata</taxon>
        <taxon>Euteleostomi</taxon>
        <taxon>Mammalia</taxon>
        <taxon>Eutheria</taxon>
        <taxon>Laurasiatheria</taxon>
        <taxon>Artiodactyla</taxon>
        <taxon>Whippomorpha</taxon>
        <taxon>Cetacea</taxon>
        <taxon>Mysticeti</taxon>
        <taxon>Eschrichtiidae</taxon>
        <taxon>Eschrichtius</taxon>
    </lineage>
</organism>
<feature type="compositionally biased region" description="Pro residues" evidence="6">
    <location>
        <begin position="150"/>
        <end position="162"/>
    </location>
</feature>
<dbReference type="InterPro" id="IPR028014">
    <property type="entry name" value="TMEM255"/>
</dbReference>
<evidence type="ECO:0000256" key="3">
    <source>
        <dbReference type="ARBA" id="ARBA00022692"/>
    </source>
</evidence>
<proteinExistence type="inferred from homology"/>
<dbReference type="PANTHER" id="PTHR33721">
    <property type="entry name" value="TRANSMEMBRANE PROTEIN 255B-LIKE"/>
    <property type="match status" value="1"/>
</dbReference>